<evidence type="ECO:0000256" key="1">
    <source>
        <dbReference type="SAM" id="MobiDB-lite"/>
    </source>
</evidence>
<evidence type="ECO:0000313" key="2">
    <source>
        <dbReference type="EMBL" id="MBR0667218.1"/>
    </source>
</evidence>
<proteinExistence type="predicted"/>
<reference evidence="3" key="1">
    <citation type="journal article" date="2021" name="Syst. Appl. Microbiol.">
        <title>Roseomonas hellenica sp. nov., isolated from roots of wild-growing Alkanna tinctoria.</title>
        <authorList>
            <person name="Rat A."/>
            <person name="Naranjo H.D."/>
            <person name="Lebbe L."/>
            <person name="Cnockaert M."/>
            <person name="Krigas N."/>
            <person name="Grigoriadou K."/>
            <person name="Maloupa E."/>
            <person name="Willems A."/>
        </authorList>
    </citation>
    <scope>NUCLEOTIDE SEQUENCE [LARGE SCALE GENOMIC DNA]</scope>
    <source>
        <strain evidence="3">LMG 31523</strain>
    </source>
</reference>
<dbReference type="Proteomes" id="UP001196870">
    <property type="component" value="Unassembled WGS sequence"/>
</dbReference>
<organism evidence="2 3">
    <name type="scientific">Plastoroseomonas hellenica</name>
    <dbReference type="NCBI Taxonomy" id="2687306"/>
    <lineage>
        <taxon>Bacteria</taxon>
        <taxon>Pseudomonadati</taxon>
        <taxon>Pseudomonadota</taxon>
        <taxon>Alphaproteobacteria</taxon>
        <taxon>Acetobacterales</taxon>
        <taxon>Acetobacteraceae</taxon>
        <taxon>Plastoroseomonas</taxon>
    </lineage>
</organism>
<dbReference type="SUPFAM" id="SSF54637">
    <property type="entry name" value="Thioesterase/thiol ester dehydrase-isomerase"/>
    <property type="match status" value="1"/>
</dbReference>
<dbReference type="InterPro" id="IPR029069">
    <property type="entry name" value="HotDog_dom_sf"/>
</dbReference>
<name>A0ABS5F3P6_9PROT</name>
<comment type="caution">
    <text evidence="2">The sequence shown here is derived from an EMBL/GenBank/DDBJ whole genome shotgun (WGS) entry which is preliminary data.</text>
</comment>
<gene>
    <name evidence="2" type="ORF">GXW71_22865</name>
</gene>
<protein>
    <submittedName>
        <fullName evidence="2">Acyl dehydratase</fullName>
    </submittedName>
</protein>
<feature type="region of interest" description="Disordered" evidence="1">
    <location>
        <begin position="135"/>
        <end position="169"/>
    </location>
</feature>
<sequence>MSVATTITAAQGAVFDDVEVGQDIPSVVKGPMTTAHIMRWSAAMENWHRIHYDWQYATGNDGLPDVLVNGSWKQHVVIQLVADWVGDTGWAWKIAFQFRGMNIPGDTLTAWGRVTDKEERGRWGLVDLEIGLRNQKGEESTPGTARVVLPRRGGPPVPYPFDPAALDAP</sequence>
<dbReference type="RefSeq" id="WP_211854996.1">
    <property type="nucleotide sequence ID" value="NZ_JAAGBB010000031.1"/>
</dbReference>
<evidence type="ECO:0000313" key="3">
    <source>
        <dbReference type="Proteomes" id="UP001196870"/>
    </source>
</evidence>
<dbReference type="Gene3D" id="3.10.129.10">
    <property type="entry name" value="Hotdog Thioesterase"/>
    <property type="match status" value="1"/>
</dbReference>
<accession>A0ABS5F3P6</accession>
<dbReference type="EMBL" id="JAAGBB010000031">
    <property type="protein sequence ID" value="MBR0667218.1"/>
    <property type="molecule type" value="Genomic_DNA"/>
</dbReference>
<keyword evidence="3" id="KW-1185">Reference proteome</keyword>